<feature type="binding site" evidence="10">
    <location>
        <position position="255"/>
    </location>
    <ligand>
        <name>ATP</name>
        <dbReference type="ChEBI" id="CHEBI:30616"/>
    </ligand>
</feature>
<feature type="compositionally biased region" description="Polar residues" evidence="11">
    <location>
        <begin position="40"/>
        <end position="59"/>
    </location>
</feature>
<dbReference type="EMBL" id="VWRR01000004">
    <property type="protein sequence ID" value="KAF6004305.1"/>
    <property type="molecule type" value="Genomic_DNA"/>
</dbReference>
<dbReference type="AlphaFoldDB" id="A0A7J7IMG5"/>
<dbReference type="GO" id="GO:0005524">
    <property type="term" value="F:ATP binding"/>
    <property type="evidence" value="ECO:0007669"/>
    <property type="project" value="UniProtKB-UniRule"/>
</dbReference>
<keyword evidence="4" id="KW-0479">Metal-binding</keyword>
<evidence type="ECO:0000256" key="5">
    <source>
        <dbReference type="ARBA" id="ARBA00022741"/>
    </source>
</evidence>
<proteinExistence type="inferred from homology"/>
<dbReference type="Pfam" id="PF00069">
    <property type="entry name" value="Pkinase"/>
    <property type="match status" value="1"/>
</dbReference>
<evidence type="ECO:0000256" key="10">
    <source>
        <dbReference type="PROSITE-ProRule" id="PRU10141"/>
    </source>
</evidence>
<evidence type="ECO:0000313" key="13">
    <source>
        <dbReference type="EMBL" id="KAF6004305.1"/>
    </source>
</evidence>
<dbReference type="Pfam" id="PF00786">
    <property type="entry name" value="PBD"/>
    <property type="match status" value="1"/>
</dbReference>
<evidence type="ECO:0000256" key="9">
    <source>
        <dbReference type="ARBA" id="ARBA00048679"/>
    </source>
</evidence>
<dbReference type="PANTHER" id="PTHR45832:SF22">
    <property type="entry name" value="SERINE_THREONINE-PROTEIN KINASE SAMKA-RELATED"/>
    <property type="match status" value="1"/>
</dbReference>
<dbReference type="InterPro" id="IPR017441">
    <property type="entry name" value="Protein_kinase_ATP_BS"/>
</dbReference>
<dbReference type="PANTHER" id="PTHR45832">
    <property type="entry name" value="SERINE/THREONINE-PROTEIN KINASE SAMKA-RELATED-RELATED"/>
    <property type="match status" value="1"/>
</dbReference>
<feature type="compositionally biased region" description="Basic and acidic residues" evidence="11">
    <location>
        <begin position="80"/>
        <end position="90"/>
    </location>
</feature>
<evidence type="ECO:0000256" key="8">
    <source>
        <dbReference type="ARBA" id="ARBA00047899"/>
    </source>
</evidence>
<evidence type="ECO:0000256" key="7">
    <source>
        <dbReference type="ARBA" id="ARBA00022842"/>
    </source>
</evidence>
<name>A0A7J7IMG5_9RHOD</name>
<dbReference type="Gene3D" id="1.10.510.10">
    <property type="entry name" value="Transferase(Phosphotransferase) domain 1"/>
    <property type="match status" value="1"/>
</dbReference>
<comment type="catalytic activity">
    <reaction evidence="8">
        <text>L-threonyl-[protein] + ATP = O-phospho-L-threonyl-[protein] + ADP + H(+)</text>
        <dbReference type="Rhea" id="RHEA:46608"/>
        <dbReference type="Rhea" id="RHEA-COMP:11060"/>
        <dbReference type="Rhea" id="RHEA-COMP:11605"/>
        <dbReference type="ChEBI" id="CHEBI:15378"/>
        <dbReference type="ChEBI" id="CHEBI:30013"/>
        <dbReference type="ChEBI" id="CHEBI:30616"/>
        <dbReference type="ChEBI" id="CHEBI:61977"/>
        <dbReference type="ChEBI" id="CHEBI:456216"/>
        <dbReference type="EC" id="2.7.11.1"/>
    </reaction>
</comment>
<keyword evidence="13" id="KW-0418">Kinase</keyword>
<dbReference type="GO" id="GO:0046872">
    <property type="term" value="F:metal ion binding"/>
    <property type="evidence" value="ECO:0007669"/>
    <property type="project" value="UniProtKB-KW"/>
</dbReference>
<evidence type="ECO:0000256" key="1">
    <source>
        <dbReference type="ARBA" id="ARBA00001946"/>
    </source>
</evidence>
<feature type="domain" description="Protein kinase" evidence="12">
    <location>
        <begin position="225"/>
        <end position="483"/>
    </location>
</feature>
<comment type="catalytic activity">
    <reaction evidence="9">
        <text>L-seryl-[protein] + ATP = O-phospho-L-seryl-[protein] + ADP + H(+)</text>
        <dbReference type="Rhea" id="RHEA:17989"/>
        <dbReference type="Rhea" id="RHEA-COMP:9863"/>
        <dbReference type="Rhea" id="RHEA-COMP:11604"/>
        <dbReference type="ChEBI" id="CHEBI:15378"/>
        <dbReference type="ChEBI" id="CHEBI:29999"/>
        <dbReference type="ChEBI" id="CHEBI:30616"/>
        <dbReference type="ChEBI" id="CHEBI:83421"/>
        <dbReference type="ChEBI" id="CHEBI:456216"/>
        <dbReference type="EC" id="2.7.11.1"/>
    </reaction>
</comment>
<evidence type="ECO:0000256" key="2">
    <source>
        <dbReference type="ARBA" id="ARBA00008874"/>
    </source>
</evidence>
<evidence type="ECO:0000313" key="14">
    <source>
        <dbReference type="Proteomes" id="UP000530660"/>
    </source>
</evidence>
<dbReference type="InterPro" id="IPR036936">
    <property type="entry name" value="CRIB_dom_sf"/>
</dbReference>
<dbReference type="GO" id="GO:0004674">
    <property type="term" value="F:protein serine/threonine kinase activity"/>
    <property type="evidence" value="ECO:0007669"/>
    <property type="project" value="UniProtKB-EC"/>
</dbReference>
<sequence length="507" mass="55930">MVNSVSKRTKGSLREALSPAVSETSKRTAAGLATLETVARGSSASHTVSPTGVSATSGSPVKRAVLGGNGENCQKNTEGVFERPDSRPTADEAPLIGTPIKVQKMVSVRRDLASETGFSGLPREWECLLVGNGITRAEVLTHPQVVRDIMDFHKRQPGTVIESSPLIKDSSLSDAQGAQKGINMAGGEAGSPTAPGDPDSAVANRALRSSGRFPAIHERDPGEVYVRLRKVGEGAMGTVYVAASRGDPSRIVAMKRVEVKSERVMNALEQEIFMMHSTRHANIVQVYEAYLHRNLMWIVLEYMDGGSLTDLLYDLAEHREQLTEPQIAYVCREVLLALAQLHRLHRIHRDIKSDNCLLSQSSGAIKLADFGYCAQLTPERDKRTTCVGTPFWMAPELIRSLEYDYKVDVWSLGILAIECAEGEPPWIKETPLRAMFLITTRGPPKLGDEARWSAQFHHFLHTCLAMQPIDRWSVDRLLGHPFIQTACTAREFAELIQRYLRRKPGLS</sequence>
<feature type="region of interest" description="Disordered" evidence="11">
    <location>
        <begin position="163"/>
        <end position="198"/>
    </location>
</feature>
<evidence type="ECO:0000259" key="12">
    <source>
        <dbReference type="PROSITE" id="PS50011"/>
    </source>
</evidence>
<dbReference type="SUPFAM" id="SSF56112">
    <property type="entry name" value="Protein kinase-like (PK-like)"/>
    <property type="match status" value="1"/>
</dbReference>
<keyword evidence="7" id="KW-0460">Magnesium</keyword>
<dbReference type="InterPro" id="IPR000719">
    <property type="entry name" value="Prot_kinase_dom"/>
</dbReference>
<dbReference type="PROSITE" id="PS50011">
    <property type="entry name" value="PROTEIN_KINASE_DOM"/>
    <property type="match status" value="1"/>
</dbReference>
<keyword evidence="5 10" id="KW-0547">Nucleotide-binding</keyword>
<dbReference type="InterPro" id="IPR051931">
    <property type="entry name" value="PAK3-like"/>
</dbReference>
<accession>A0A7J7IMG5</accession>
<comment type="cofactor">
    <cofactor evidence="1">
        <name>Mg(2+)</name>
        <dbReference type="ChEBI" id="CHEBI:18420"/>
    </cofactor>
</comment>
<keyword evidence="6 10" id="KW-0067">ATP-binding</keyword>
<evidence type="ECO:0000256" key="11">
    <source>
        <dbReference type="SAM" id="MobiDB-lite"/>
    </source>
</evidence>
<reference evidence="13 14" key="1">
    <citation type="journal article" date="2020" name="J. Phycol.">
        <title>Comparative genome analysis reveals Cyanidiococcus gen. nov., a new extremophilic red algal genus sister to Cyanidioschyzon (Cyanidioschyzonaceae, Rhodophyta).</title>
        <authorList>
            <person name="Liu S.-L."/>
            <person name="Chiang Y.-R."/>
            <person name="Yoon H.S."/>
            <person name="Fu H.-Y."/>
        </authorList>
    </citation>
    <scope>NUCLEOTIDE SEQUENCE [LARGE SCALE GENOMIC DNA]</scope>
    <source>
        <strain evidence="13 14">THAL066</strain>
    </source>
</reference>
<dbReference type="Gene3D" id="3.90.810.10">
    <property type="entry name" value="CRIB domain"/>
    <property type="match status" value="1"/>
</dbReference>
<dbReference type="PROSITE" id="PS00107">
    <property type="entry name" value="PROTEIN_KINASE_ATP"/>
    <property type="match status" value="1"/>
</dbReference>
<evidence type="ECO:0000256" key="4">
    <source>
        <dbReference type="ARBA" id="ARBA00022723"/>
    </source>
</evidence>
<dbReference type="Proteomes" id="UP000530660">
    <property type="component" value="Unassembled WGS sequence"/>
</dbReference>
<dbReference type="InterPro" id="IPR000095">
    <property type="entry name" value="CRIB_dom"/>
</dbReference>
<dbReference type="SMART" id="SM00220">
    <property type="entry name" value="S_TKc"/>
    <property type="match status" value="1"/>
</dbReference>
<comment type="caution">
    <text evidence="13">The sequence shown here is derived from an EMBL/GenBank/DDBJ whole genome shotgun (WGS) entry which is preliminary data.</text>
</comment>
<organism evidence="13 14">
    <name type="scientific">Cyanidiococcus yangmingshanensis</name>
    <dbReference type="NCBI Taxonomy" id="2690220"/>
    <lineage>
        <taxon>Eukaryota</taxon>
        <taxon>Rhodophyta</taxon>
        <taxon>Bangiophyceae</taxon>
        <taxon>Cyanidiales</taxon>
        <taxon>Cyanidiaceae</taxon>
        <taxon>Cyanidiococcus</taxon>
    </lineage>
</organism>
<dbReference type="InterPro" id="IPR011009">
    <property type="entry name" value="Kinase-like_dom_sf"/>
</dbReference>
<gene>
    <name evidence="13" type="primary">PAK1</name>
    <name evidence="13" type="ORF">F1559_004837</name>
</gene>
<dbReference type="FunFam" id="1.10.510.10:FF:000768">
    <property type="entry name" value="Non-specific serine/threonine protein kinase"/>
    <property type="match status" value="1"/>
</dbReference>
<dbReference type="OrthoDB" id="2914378at2759"/>
<evidence type="ECO:0000256" key="3">
    <source>
        <dbReference type="ARBA" id="ARBA00022679"/>
    </source>
</evidence>
<keyword evidence="14" id="KW-1185">Reference proteome</keyword>
<feature type="region of interest" description="Disordered" evidence="11">
    <location>
        <begin position="1"/>
        <end position="94"/>
    </location>
</feature>
<comment type="similarity">
    <text evidence="2">Belongs to the protein kinase superfamily. STE Ser/Thr protein kinase family. STE20 subfamily.</text>
</comment>
<protein>
    <submittedName>
        <fullName evidence="13">p21 protein (Cdc42 Rac)-activated kinase</fullName>
    </submittedName>
</protein>
<keyword evidence="3" id="KW-0808">Transferase</keyword>
<evidence type="ECO:0000256" key="6">
    <source>
        <dbReference type="ARBA" id="ARBA00022840"/>
    </source>
</evidence>